<protein>
    <submittedName>
        <fullName evidence="2">Uncharacterized protein</fullName>
    </submittedName>
</protein>
<feature type="compositionally biased region" description="Basic and acidic residues" evidence="1">
    <location>
        <begin position="66"/>
        <end position="80"/>
    </location>
</feature>
<keyword evidence="3" id="KW-1185">Reference proteome</keyword>
<comment type="caution">
    <text evidence="2">The sequence shown here is derived from an EMBL/GenBank/DDBJ whole genome shotgun (WGS) entry which is preliminary data.</text>
</comment>
<proteinExistence type="predicted"/>
<name>A0ABU0AP65_9BACI</name>
<dbReference type="Proteomes" id="UP001238088">
    <property type="component" value="Unassembled WGS sequence"/>
</dbReference>
<evidence type="ECO:0000313" key="3">
    <source>
        <dbReference type="Proteomes" id="UP001238088"/>
    </source>
</evidence>
<accession>A0ABU0AP65</accession>
<gene>
    <name evidence="2" type="ORF">J2S17_004552</name>
</gene>
<sequence length="80" mass="9569">MSEEKKKKVIHVDKLIIHAKEVEVNQEKPSHKPPHREEVQREENHGKEQETDRNRDPWGFFFGGRRQAERELESSEHEEG</sequence>
<evidence type="ECO:0000313" key="2">
    <source>
        <dbReference type="EMBL" id="MDQ0272659.1"/>
    </source>
</evidence>
<feature type="region of interest" description="Disordered" evidence="1">
    <location>
        <begin position="20"/>
        <end position="80"/>
    </location>
</feature>
<evidence type="ECO:0000256" key="1">
    <source>
        <dbReference type="SAM" id="MobiDB-lite"/>
    </source>
</evidence>
<reference evidence="2 3" key="1">
    <citation type="submission" date="2023-07" db="EMBL/GenBank/DDBJ databases">
        <title>Genomic Encyclopedia of Type Strains, Phase IV (KMG-IV): sequencing the most valuable type-strain genomes for metagenomic binning, comparative biology and taxonomic classification.</title>
        <authorList>
            <person name="Goeker M."/>
        </authorList>
    </citation>
    <scope>NUCLEOTIDE SEQUENCE [LARGE SCALE GENOMIC DNA]</scope>
    <source>
        <strain evidence="2 3">DSM 23494</strain>
    </source>
</reference>
<dbReference type="EMBL" id="JAUSUB010000026">
    <property type="protein sequence ID" value="MDQ0272659.1"/>
    <property type="molecule type" value="Genomic_DNA"/>
</dbReference>
<dbReference type="RefSeq" id="WP_307478075.1">
    <property type="nucleotide sequence ID" value="NZ_JAUSUB010000026.1"/>
</dbReference>
<feature type="compositionally biased region" description="Basic and acidic residues" evidence="1">
    <location>
        <begin position="20"/>
        <end position="56"/>
    </location>
</feature>
<organism evidence="2 3">
    <name type="scientific">Cytobacillus purgationiresistens</name>
    <dbReference type="NCBI Taxonomy" id="863449"/>
    <lineage>
        <taxon>Bacteria</taxon>
        <taxon>Bacillati</taxon>
        <taxon>Bacillota</taxon>
        <taxon>Bacilli</taxon>
        <taxon>Bacillales</taxon>
        <taxon>Bacillaceae</taxon>
        <taxon>Cytobacillus</taxon>
    </lineage>
</organism>